<sequence>MDTCMYTALSRAEKDTEWGWGKADGCRVSVVMIKYNGVGHG</sequence>
<name>A0A0E9RNN5_ANGAN</name>
<evidence type="ECO:0000313" key="1">
    <source>
        <dbReference type="EMBL" id="JAH30035.1"/>
    </source>
</evidence>
<dbReference type="EMBL" id="GBXM01078542">
    <property type="protein sequence ID" value="JAH30035.1"/>
    <property type="molecule type" value="Transcribed_RNA"/>
</dbReference>
<proteinExistence type="predicted"/>
<reference evidence="1" key="2">
    <citation type="journal article" date="2015" name="Fish Shellfish Immunol.">
        <title>Early steps in the European eel (Anguilla anguilla)-Vibrio vulnificus interaction in the gills: Role of the RtxA13 toxin.</title>
        <authorList>
            <person name="Callol A."/>
            <person name="Pajuelo D."/>
            <person name="Ebbesson L."/>
            <person name="Teles M."/>
            <person name="MacKenzie S."/>
            <person name="Amaro C."/>
        </authorList>
    </citation>
    <scope>NUCLEOTIDE SEQUENCE</scope>
</reference>
<organism evidence="1">
    <name type="scientific">Anguilla anguilla</name>
    <name type="common">European freshwater eel</name>
    <name type="synonym">Muraena anguilla</name>
    <dbReference type="NCBI Taxonomy" id="7936"/>
    <lineage>
        <taxon>Eukaryota</taxon>
        <taxon>Metazoa</taxon>
        <taxon>Chordata</taxon>
        <taxon>Craniata</taxon>
        <taxon>Vertebrata</taxon>
        <taxon>Euteleostomi</taxon>
        <taxon>Actinopterygii</taxon>
        <taxon>Neopterygii</taxon>
        <taxon>Teleostei</taxon>
        <taxon>Anguilliformes</taxon>
        <taxon>Anguillidae</taxon>
        <taxon>Anguilla</taxon>
    </lineage>
</organism>
<accession>A0A0E9RNN5</accession>
<reference evidence="1" key="1">
    <citation type="submission" date="2014-11" db="EMBL/GenBank/DDBJ databases">
        <authorList>
            <person name="Amaro Gonzalez C."/>
        </authorList>
    </citation>
    <scope>NUCLEOTIDE SEQUENCE</scope>
</reference>
<dbReference type="AlphaFoldDB" id="A0A0E9RNN5"/>
<protein>
    <submittedName>
        <fullName evidence="1">Uncharacterized protein</fullName>
    </submittedName>
</protein>